<dbReference type="EMBL" id="VEVO01000005">
    <property type="protein sequence ID" value="KAF0041879.1"/>
    <property type="molecule type" value="Genomic_DNA"/>
</dbReference>
<comment type="caution">
    <text evidence="2">The sequence shown here is derived from an EMBL/GenBank/DDBJ whole genome shotgun (WGS) entry which is preliminary data.</text>
</comment>
<proteinExistence type="predicted"/>
<evidence type="ECO:0000256" key="1">
    <source>
        <dbReference type="SAM" id="MobiDB-lite"/>
    </source>
</evidence>
<accession>A0A6A4TAH0</accession>
<sequence length="131" mass="14074">MMDDALSESDNIFSRSPKPGSGGIRGRPALASFSVCEVQLPCSVTPRTTPTSAAPGLCKLELTTGPCPLQICTPATPRRADNTSPRFNSGTLLSFLPVTGSKIEKLDCKQKQKRTRKDVRSCRRITLPPSA</sequence>
<gene>
    <name evidence="2" type="ORF">F2P81_005411</name>
</gene>
<evidence type="ECO:0000313" key="2">
    <source>
        <dbReference type="EMBL" id="KAF0041879.1"/>
    </source>
</evidence>
<dbReference type="AlphaFoldDB" id="A0A6A4TAH0"/>
<organism evidence="2 3">
    <name type="scientific">Scophthalmus maximus</name>
    <name type="common">Turbot</name>
    <name type="synonym">Psetta maxima</name>
    <dbReference type="NCBI Taxonomy" id="52904"/>
    <lineage>
        <taxon>Eukaryota</taxon>
        <taxon>Metazoa</taxon>
        <taxon>Chordata</taxon>
        <taxon>Craniata</taxon>
        <taxon>Vertebrata</taxon>
        <taxon>Euteleostomi</taxon>
        <taxon>Actinopterygii</taxon>
        <taxon>Neopterygii</taxon>
        <taxon>Teleostei</taxon>
        <taxon>Neoteleostei</taxon>
        <taxon>Acanthomorphata</taxon>
        <taxon>Carangaria</taxon>
        <taxon>Pleuronectiformes</taxon>
        <taxon>Pleuronectoidei</taxon>
        <taxon>Scophthalmidae</taxon>
        <taxon>Scophthalmus</taxon>
    </lineage>
</organism>
<reference evidence="2 3" key="1">
    <citation type="submission" date="2019-06" db="EMBL/GenBank/DDBJ databases">
        <title>Draft genomes of female and male turbot (Scophthalmus maximus).</title>
        <authorList>
            <person name="Xu H."/>
            <person name="Xu X.-W."/>
            <person name="Shao C."/>
            <person name="Chen S."/>
        </authorList>
    </citation>
    <scope>NUCLEOTIDE SEQUENCE [LARGE SCALE GENOMIC DNA]</scope>
    <source>
        <strain evidence="2">Ysfricsl-2016a</strain>
        <tissue evidence="2">Blood</tissue>
    </source>
</reference>
<protein>
    <submittedName>
        <fullName evidence="2">Uncharacterized protein</fullName>
    </submittedName>
</protein>
<feature type="region of interest" description="Disordered" evidence="1">
    <location>
        <begin position="107"/>
        <end position="131"/>
    </location>
</feature>
<feature type="region of interest" description="Disordered" evidence="1">
    <location>
        <begin position="1"/>
        <end position="26"/>
    </location>
</feature>
<name>A0A6A4TAH0_SCOMX</name>
<evidence type="ECO:0000313" key="3">
    <source>
        <dbReference type="Proteomes" id="UP000438429"/>
    </source>
</evidence>
<dbReference type="Proteomes" id="UP000438429">
    <property type="component" value="Unassembled WGS sequence"/>
</dbReference>